<proteinExistence type="predicted"/>
<accession>A0A1X1UAP3</accession>
<comment type="caution">
    <text evidence="1">The sequence shown here is derived from an EMBL/GenBank/DDBJ whole genome shotgun (WGS) entry which is preliminary data.</text>
</comment>
<dbReference type="Proteomes" id="UP000193010">
    <property type="component" value="Unassembled WGS sequence"/>
</dbReference>
<protein>
    <submittedName>
        <fullName evidence="1">Uncharacterized protein</fullName>
    </submittedName>
</protein>
<organism evidence="1 2">
    <name type="scientific">Mycobacterium florentinum</name>
    <dbReference type="NCBI Taxonomy" id="292462"/>
    <lineage>
        <taxon>Bacteria</taxon>
        <taxon>Bacillati</taxon>
        <taxon>Actinomycetota</taxon>
        <taxon>Actinomycetes</taxon>
        <taxon>Mycobacteriales</taxon>
        <taxon>Mycobacteriaceae</taxon>
        <taxon>Mycobacterium</taxon>
        <taxon>Mycobacterium simiae complex</taxon>
    </lineage>
</organism>
<evidence type="ECO:0000313" key="2">
    <source>
        <dbReference type="Proteomes" id="UP000193010"/>
    </source>
</evidence>
<keyword evidence="2" id="KW-1185">Reference proteome</keyword>
<gene>
    <name evidence="1" type="ORF">AWC05_19075</name>
</gene>
<dbReference type="AlphaFoldDB" id="A0A1X1UAP3"/>
<sequence length="60" mass="6588">MATAYAIQLPPNIIQEAVARAMHLCGQAFGDPDAMFRVQIALEACRWMAPTLLHMAQECA</sequence>
<reference evidence="1 2" key="1">
    <citation type="submission" date="2016-01" db="EMBL/GenBank/DDBJ databases">
        <title>The new phylogeny of the genus Mycobacterium.</title>
        <authorList>
            <person name="Tarcisio F."/>
            <person name="Conor M."/>
            <person name="Antonella G."/>
            <person name="Elisabetta G."/>
            <person name="Giulia F.S."/>
            <person name="Sara T."/>
            <person name="Anna F."/>
            <person name="Clotilde B."/>
            <person name="Roberto B."/>
            <person name="Veronica D.S."/>
            <person name="Fabio R."/>
            <person name="Monica P."/>
            <person name="Olivier J."/>
            <person name="Enrico T."/>
            <person name="Nicola S."/>
        </authorList>
    </citation>
    <scope>NUCLEOTIDE SEQUENCE [LARGE SCALE GENOMIC DNA]</scope>
    <source>
        <strain evidence="1 2">DSM 44852</strain>
    </source>
</reference>
<dbReference type="STRING" id="292462.AWC05_19075"/>
<dbReference type="EMBL" id="LQOV01000010">
    <property type="protein sequence ID" value="ORV53828.1"/>
    <property type="molecule type" value="Genomic_DNA"/>
</dbReference>
<name>A0A1X1UAP3_MYCFL</name>
<evidence type="ECO:0000313" key="1">
    <source>
        <dbReference type="EMBL" id="ORV53828.1"/>
    </source>
</evidence>